<keyword evidence="2" id="KW-0378">Hydrolase</keyword>
<dbReference type="InterPro" id="IPR005151">
    <property type="entry name" value="Tail-specific_protease"/>
</dbReference>
<feature type="domain" description="PDZ" evidence="1">
    <location>
        <begin position="1"/>
        <end position="69"/>
    </location>
</feature>
<dbReference type="PANTHER" id="PTHR32060">
    <property type="entry name" value="TAIL-SPECIFIC PROTEASE"/>
    <property type="match status" value="1"/>
</dbReference>
<dbReference type="CDD" id="cd06782">
    <property type="entry name" value="cpPDZ_CPP-like"/>
    <property type="match status" value="1"/>
</dbReference>
<feature type="non-terminal residue" evidence="2">
    <location>
        <position position="240"/>
    </location>
</feature>
<dbReference type="SUPFAM" id="SSF50156">
    <property type="entry name" value="PDZ domain-like"/>
    <property type="match status" value="1"/>
</dbReference>
<dbReference type="SMART" id="SM00228">
    <property type="entry name" value="PDZ"/>
    <property type="match status" value="1"/>
</dbReference>
<evidence type="ECO:0000259" key="1">
    <source>
        <dbReference type="PROSITE" id="PS50106"/>
    </source>
</evidence>
<dbReference type="SMART" id="SM00245">
    <property type="entry name" value="TSPc"/>
    <property type="match status" value="1"/>
</dbReference>
<dbReference type="GO" id="GO:0008236">
    <property type="term" value="F:serine-type peptidase activity"/>
    <property type="evidence" value="ECO:0007669"/>
    <property type="project" value="InterPro"/>
</dbReference>
<dbReference type="AlphaFoldDB" id="T1C579"/>
<keyword evidence="2" id="KW-0645">Protease</keyword>
<protein>
    <submittedName>
        <fullName evidence="2">Periplasmic tail-specific protease</fullName>
    </submittedName>
</protein>
<dbReference type="GO" id="GO:0007165">
    <property type="term" value="P:signal transduction"/>
    <property type="evidence" value="ECO:0007669"/>
    <property type="project" value="TreeGrafter"/>
</dbReference>
<dbReference type="Gene3D" id="2.30.42.10">
    <property type="match status" value="1"/>
</dbReference>
<dbReference type="Pfam" id="PF00595">
    <property type="entry name" value="PDZ"/>
    <property type="match status" value="1"/>
</dbReference>
<dbReference type="PROSITE" id="PS50106">
    <property type="entry name" value="PDZ"/>
    <property type="match status" value="1"/>
</dbReference>
<comment type="caution">
    <text evidence="2">The sequence shown here is derived from an EMBL/GenBank/DDBJ whole genome shotgun (WGS) entry which is preliminary data.</text>
</comment>
<dbReference type="Pfam" id="PF03572">
    <property type="entry name" value="Peptidase_S41"/>
    <property type="match status" value="1"/>
</dbReference>
<dbReference type="GO" id="GO:0004175">
    <property type="term" value="F:endopeptidase activity"/>
    <property type="evidence" value="ECO:0007669"/>
    <property type="project" value="TreeGrafter"/>
</dbReference>
<name>T1C579_9ZZZZ</name>
<dbReference type="InterPro" id="IPR029045">
    <property type="entry name" value="ClpP/crotonase-like_dom_sf"/>
</dbReference>
<gene>
    <name evidence="2" type="ORF">B2A_03674</name>
</gene>
<dbReference type="GO" id="GO:0030288">
    <property type="term" value="C:outer membrane-bounded periplasmic space"/>
    <property type="evidence" value="ECO:0007669"/>
    <property type="project" value="TreeGrafter"/>
</dbReference>
<dbReference type="PANTHER" id="PTHR32060:SF22">
    <property type="entry name" value="CARBOXYL-TERMINAL-PROCESSING PEPTIDASE 3, CHLOROPLASTIC"/>
    <property type="match status" value="1"/>
</dbReference>
<accession>T1C579</accession>
<dbReference type="InterPro" id="IPR036034">
    <property type="entry name" value="PDZ_sf"/>
</dbReference>
<reference evidence="2" key="1">
    <citation type="submission" date="2013-08" db="EMBL/GenBank/DDBJ databases">
        <authorList>
            <person name="Mendez C."/>
            <person name="Richter M."/>
            <person name="Ferrer M."/>
            <person name="Sanchez J."/>
        </authorList>
    </citation>
    <scope>NUCLEOTIDE SEQUENCE</scope>
</reference>
<dbReference type="InterPro" id="IPR001478">
    <property type="entry name" value="PDZ"/>
</dbReference>
<dbReference type="EMBL" id="AUZZ01002448">
    <property type="protein sequence ID" value="EQD60464.1"/>
    <property type="molecule type" value="Genomic_DNA"/>
</dbReference>
<proteinExistence type="predicted"/>
<evidence type="ECO:0000313" key="2">
    <source>
        <dbReference type="EMBL" id="EQD60464.1"/>
    </source>
</evidence>
<organism evidence="2">
    <name type="scientific">mine drainage metagenome</name>
    <dbReference type="NCBI Taxonomy" id="410659"/>
    <lineage>
        <taxon>unclassified sequences</taxon>
        <taxon>metagenomes</taxon>
        <taxon>ecological metagenomes</taxon>
    </lineage>
</organism>
<dbReference type="SUPFAM" id="SSF52096">
    <property type="entry name" value="ClpP/crotonase"/>
    <property type="match status" value="1"/>
</dbReference>
<reference evidence="2" key="2">
    <citation type="journal article" date="2014" name="ISME J.">
        <title>Microbial stratification in low pH oxic and suboxic macroscopic growths along an acid mine drainage.</title>
        <authorList>
            <person name="Mendez-Garcia C."/>
            <person name="Mesa V."/>
            <person name="Sprenger R.R."/>
            <person name="Richter M."/>
            <person name="Diez M.S."/>
            <person name="Solano J."/>
            <person name="Bargiela R."/>
            <person name="Golyshina O.V."/>
            <person name="Manteca A."/>
            <person name="Ramos J.L."/>
            <person name="Gallego J.R."/>
            <person name="Llorente I."/>
            <person name="Martins Dos Santos V.A."/>
            <person name="Jensen O.N."/>
            <person name="Pelaez A.I."/>
            <person name="Sanchez J."/>
            <person name="Ferrer M."/>
        </authorList>
    </citation>
    <scope>NUCLEOTIDE SEQUENCE</scope>
</reference>
<dbReference type="GO" id="GO:0006508">
    <property type="term" value="P:proteolysis"/>
    <property type="evidence" value="ECO:0007669"/>
    <property type="project" value="UniProtKB-KW"/>
</dbReference>
<sequence length="240" mass="25637">MSLNYQGIGASLEMDGNYIKVVNVIPGGPAAISGKLKPDDRITGVGQGAHGHITDVVGWRLGKVVQLIRGKAGTTVRLQILPAGAHPGGKETVVSLVRNRVTLKAQEAQGKLETVKQDGQTYKIGVITVPSFYEDVRAEDDGDSNYPSTTRDVRRLILKFEKEHMQGLLLDLRNDGGGYLPQATALTGLFIHGPVVQLRGRSGHIEVLDDPEKAPIYTGPLAVLVNRLSASASEIFAGAI</sequence>
<dbReference type="Gene3D" id="3.90.226.10">
    <property type="entry name" value="2-enoyl-CoA Hydratase, Chain A, domain 1"/>
    <property type="match status" value="1"/>
</dbReference>